<evidence type="ECO:0000256" key="4">
    <source>
        <dbReference type="ARBA" id="ARBA00022692"/>
    </source>
</evidence>
<evidence type="ECO:0000313" key="14">
    <source>
        <dbReference type="Proteomes" id="UP000051955"/>
    </source>
</evidence>
<dbReference type="Proteomes" id="UP000051955">
    <property type="component" value="Unassembled WGS sequence"/>
</dbReference>
<dbReference type="Gene3D" id="6.10.140.1330">
    <property type="match status" value="1"/>
</dbReference>
<feature type="transmembrane region" description="Helical" evidence="11">
    <location>
        <begin position="183"/>
        <end position="203"/>
    </location>
</feature>
<dbReference type="InterPro" id="IPR006153">
    <property type="entry name" value="Cation/H_exchanger_TM"/>
</dbReference>
<dbReference type="OrthoDB" id="9809206at2"/>
<dbReference type="GO" id="GO:0005886">
    <property type="term" value="C:plasma membrane"/>
    <property type="evidence" value="ECO:0007669"/>
    <property type="project" value="UniProtKB-SubCell"/>
</dbReference>
<feature type="compositionally biased region" description="Basic residues" evidence="10">
    <location>
        <begin position="532"/>
        <end position="545"/>
    </location>
</feature>
<keyword evidence="3" id="KW-1003">Cell membrane</keyword>
<keyword evidence="6" id="KW-0915">Sodium</keyword>
<keyword evidence="5 11" id="KW-1133">Transmembrane helix</keyword>
<keyword evidence="14" id="KW-1185">Reference proteome</keyword>
<evidence type="ECO:0000256" key="9">
    <source>
        <dbReference type="ARBA" id="ARBA00023201"/>
    </source>
</evidence>
<evidence type="ECO:0000256" key="5">
    <source>
        <dbReference type="ARBA" id="ARBA00022989"/>
    </source>
</evidence>
<keyword evidence="8 11" id="KW-0472">Membrane</keyword>
<dbReference type="GO" id="GO:0015385">
    <property type="term" value="F:sodium:proton antiporter activity"/>
    <property type="evidence" value="ECO:0007669"/>
    <property type="project" value="InterPro"/>
</dbReference>
<feature type="transmembrane region" description="Helical" evidence="11">
    <location>
        <begin position="152"/>
        <end position="171"/>
    </location>
</feature>
<evidence type="ECO:0000259" key="12">
    <source>
        <dbReference type="Pfam" id="PF00999"/>
    </source>
</evidence>
<feature type="transmembrane region" description="Helical" evidence="11">
    <location>
        <begin position="108"/>
        <end position="131"/>
    </location>
</feature>
<keyword evidence="4 11" id="KW-0812">Transmembrane</keyword>
<sequence>MEIFYAVVLLIVATIAANLAYPYFPVIPQAFYQIFAGALLSFVPFFHHFVLEPEMFMLIIIAPLMFYDGQNADTHALRKHIPSVLSMAVILAVLTVILMGYVSHAVIAGLPLALAFALAAIVTPTDAVAVSSITTNMAVPEKVMGMLERESLFNDASGLVAFNLALTAFITGEFSVRDGVEHFFVVFLGGLLIGTILGILFTWGRIYLVQTGMDSTSVIVPYDILTPFIIYLAAEHLELSGILAVVAAGLLRSAASKQIRLSSTQLQLVSRSTWRILTSILNGFVFVLLGVSLPTVWHNIQAEHTTALSSYILLAVILYLVMFGLRYLWIRFDWAQIHSAPKDQRHHALIGALSGIHGTITLAMAFSLPLTLHGQAFPFRNTMIFIAAVVIILSLLIPAIVLPLILPSREQPIDPEMAKRERQNLIVYATQQLMLEHPEHQEETQAVVEILNSQYGDHRPNRKLVGNLMTQTNQIEVASVQKLADTNQVSPAYANRYVRGLIWKTRSNSRLSFAGFGMWFRYVNHRLTHRLRHRGNRNHHDRRRQQPGYPTPAQIDALKTQREKTHANMRAVFTLMETQGYNDVMAYLATHTTPENQAEINAVRTSYNTRHRHFTQHDTSDLQNELFIQAFQYEYNYVRQQRVKHAIPIALADDLYQQISTDQMLYMQEIAGD</sequence>
<keyword evidence="2" id="KW-0813">Transport</keyword>
<name>A0A0R1LTH8_9LACO</name>
<evidence type="ECO:0000256" key="10">
    <source>
        <dbReference type="SAM" id="MobiDB-lite"/>
    </source>
</evidence>
<dbReference type="PANTHER" id="PTHR10110:SF86">
    <property type="entry name" value="SODIUM_HYDROGEN EXCHANGER 7"/>
    <property type="match status" value="1"/>
</dbReference>
<feature type="transmembrane region" description="Helical" evidence="11">
    <location>
        <begin position="84"/>
        <end position="102"/>
    </location>
</feature>
<feature type="transmembrane region" description="Helical" evidence="11">
    <location>
        <begin position="276"/>
        <end position="297"/>
    </location>
</feature>
<dbReference type="GO" id="GO:0051453">
    <property type="term" value="P:regulation of intracellular pH"/>
    <property type="evidence" value="ECO:0007669"/>
    <property type="project" value="TreeGrafter"/>
</dbReference>
<dbReference type="EMBL" id="AZDV01000006">
    <property type="protein sequence ID" value="KRK95658.1"/>
    <property type="molecule type" value="Genomic_DNA"/>
</dbReference>
<protein>
    <submittedName>
        <fullName evidence="13">NhaP-type Na+ H+ and K+ H+ antiporter</fullName>
    </submittedName>
</protein>
<evidence type="ECO:0000313" key="13">
    <source>
        <dbReference type="EMBL" id="KRK95658.1"/>
    </source>
</evidence>
<organism evidence="13 14">
    <name type="scientific">Levilactobacillus acidifarinae DSM 19394 = JCM 15949</name>
    <dbReference type="NCBI Taxonomy" id="1423715"/>
    <lineage>
        <taxon>Bacteria</taxon>
        <taxon>Bacillati</taxon>
        <taxon>Bacillota</taxon>
        <taxon>Bacilli</taxon>
        <taxon>Lactobacillales</taxon>
        <taxon>Lactobacillaceae</taxon>
        <taxon>Levilactobacillus</taxon>
    </lineage>
</organism>
<evidence type="ECO:0000256" key="2">
    <source>
        <dbReference type="ARBA" id="ARBA00022448"/>
    </source>
</evidence>
<feature type="transmembrane region" description="Helical" evidence="11">
    <location>
        <begin position="349"/>
        <end position="372"/>
    </location>
</feature>
<feature type="transmembrane region" description="Helical" evidence="11">
    <location>
        <begin position="215"/>
        <end position="233"/>
    </location>
</feature>
<dbReference type="AlphaFoldDB" id="A0A0R1LTH8"/>
<reference evidence="13 14" key="1">
    <citation type="journal article" date="2015" name="Genome Announc.">
        <title>Expanding the biotechnology potential of lactobacilli through comparative genomics of 213 strains and associated genera.</title>
        <authorList>
            <person name="Sun Z."/>
            <person name="Harris H.M."/>
            <person name="McCann A."/>
            <person name="Guo C."/>
            <person name="Argimon S."/>
            <person name="Zhang W."/>
            <person name="Yang X."/>
            <person name="Jeffery I.B."/>
            <person name="Cooney J.C."/>
            <person name="Kagawa T.F."/>
            <person name="Liu W."/>
            <person name="Song Y."/>
            <person name="Salvetti E."/>
            <person name="Wrobel A."/>
            <person name="Rasinkangas P."/>
            <person name="Parkhill J."/>
            <person name="Rea M.C."/>
            <person name="O'Sullivan O."/>
            <person name="Ritari J."/>
            <person name="Douillard F.P."/>
            <person name="Paul Ross R."/>
            <person name="Yang R."/>
            <person name="Briner A.E."/>
            <person name="Felis G.E."/>
            <person name="de Vos W.M."/>
            <person name="Barrangou R."/>
            <person name="Klaenhammer T.R."/>
            <person name="Caufield P.W."/>
            <person name="Cui Y."/>
            <person name="Zhang H."/>
            <person name="O'Toole P.W."/>
        </authorList>
    </citation>
    <scope>NUCLEOTIDE SEQUENCE [LARGE SCALE GENOMIC DNA]</scope>
    <source>
        <strain evidence="13 14">DSM 19394</strain>
    </source>
</reference>
<accession>A0A0R1LTH8</accession>
<feature type="transmembrane region" description="Helical" evidence="11">
    <location>
        <begin position="239"/>
        <end position="255"/>
    </location>
</feature>
<comment type="caution">
    <text evidence="13">The sequence shown here is derived from an EMBL/GenBank/DDBJ whole genome shotgun (WGS) entry which is preliminary data.</text>
</comment>
<proteinExistence type="predicted"/>
<dbReference type="Pfam" id="PF00999">
    <property type="entry name" value="Na_H_Exchanger"/>
    <property type="match status" value="1"/>
</dbReference>
<gene>
    <name evidence="13" type="ORF">FD25_GL000073</name>
</gene>
<keyword evidence="9" id="KW-0739">Sodium transport</keyword>
<feature type="transmembrane region" description="Helical" evidence="11">
    <location>
        <begin position="309"/>
        <end position="329"/>
    </location>
</feature>
<evidence type="ECO:0000256" key="7">
    <source>
        <dbReference type="ARBA" id="ARBA00023065"/>
    </source>
</evidence>
<dbReference type="RefSeq" id="WP_057801982.1">
    <property type="nucleotide sequence ID" value="NZ_AZDV01000006.1"/>
</dbReference>
<dbReference type="PANTHER" id="PTHR10110">
    <property type="entry name" value="SODIUM/HYDROGEN EXCHANGER"/>
    <property type="match status" value="1"/>
</dbReference>
<feature type="domain" description="Cation/H+ exchanger transmembrane" evidence="12">
    <location>
        <begin position="12"/>
        <end position="405"/>
    </location>
</feature>
<evidence type="ECO:0000256" key="6">
    <source>
        <dbReference type="ARBA" id="ARBA00023053"/>
    </source>
</evidence>
<dbReference type="GO" id="GO:0015386">
    <property type="term" value="F:potassium:proton antiporter activity"/>
    <property type="evidence" value="ECO:0007669"/>
    <property type="project" value="TreeGrafter"/>
</dbReference>
<comment type="subcellular location">
    <subcellularLocation>
        <location evidence="1">Cell membrane</location>
        <topology evidence="1">Multi-pass membrane protein</topology>
    </subcellularLocation>
</comment>
<dbReference type="GO" id="GO:0098719">
    <property type="term" value="P:sodium ion import across plasma membrane"/>
    <property type="evidence" value="ECO:0007669"/>
    <property type="project" value="TreeGrafter"/>
</dbReference>
<evidence type="ECO:0000256" key="3">
    <source>
        <dbReference type="ARBA" id="ARBA00022475"/>
    </source>
</evidence>
<evidence type="ECO:0000256" key="11">
    <source>
        <dbReference type="SAM" id="Phobius"/>
    </source>
</evidence>
<evidence type="ECO:0000256" key="1">
    <source>
        <dbReference type="ARBA" id="ARBA00004651"/>
    </source>
</evidence>
<dbReference type="PATRIC" id="fig|1423715.3.peg.76"/>
<dbReference type="STRING" id="1423715.FD25_GL000073"/>
<feature type="transmembrane region" description="Helical" evidence="11">
    <location>
        <begin position="384"/>
        <end position="406"/>
    </location>
</feature>
<feature type="region of interest" description="Disordered" evidence="10">
    <location>
        <begin position="532"/>
        <end position="552"/>
    </location>
</feature>
<evidence type="ECO:0000256" key="8">
    <source>
        <dbReference type="ARBA" id="ARBA00023136"/>
    </source>
</evidence>
<dbReference type="InterPro" id="IPR018422">
    <property type="entry name" value="Cation/H_exchanger_CPA1"/>
</dbReference>
<keyword evidence="7" id="KW-0406">Ion transport</keyword>